<protein>
    <submittedName>
        <fullName evidence="2">tRNA-modifying protein YgfZ</fullName>
    </submittedName>
</protein>
<reference evidence="2 3" key="1">
    <citation type="submission" date="2015-01" db="EMBL/GenBank/DDBJ databases">
        <title>Draft genome of the acidophilic iron oxidizer Ferrimicrobium acidiphilum strain T23.</title>
        <authorList>
            <person name="Poehlein A."/>
            <person name="Eisen S."/>
            <person name="Schloemann M."/>
            <person name="Johnson B.D."/>
            <person name="Daniel R."/>
            <person name="Muehling M."/>
        </authorList>
    </citation>
    <scope>NUCLEOTIDE SEQUENCE [LARGE SCALE GENOMIC DNA]</scope>
    <source>
        <strain evidence="2 3">T23</strain>
    </source>
</reference>
<dbReference type="OrthoDB" id="9796287at2"/>
<evidence type="ECO:0000313" key="3">
    <source>
        <dbReference type="Proteomes" id="UP000032336"/>
    </source>
</evidence>
<dbReference type="Proteomes" id="UP000032336">
    <property type="component" value="Unassembled WGS sequence"/>
</dbReference>
<keyword evidence="3" id="KW-1185">Reference proteome</keyword>
<accession>A0A0D8FS33</accession>
<gene>
    <name evidence="2" type="primary">ygfZ</name>
    <name evidence="2" type="ORF">FEAC_23350</name>
</gene>
<dbReference type="AlphaFoldDB" id="A0A0D8FS33"/>
<dbReference type="NCBIfam" id="TIGR03317">
    <property type="entry name" value="ygfZ_signature"/>
    <property type="match status" value="1"/>
</dbReference>
<dbReference type="Gene3D" id="2.40.30.160">
    <property type="match status" value="1"/>
</dbReference>
<dbReference type="GeneID" id="78373384"/>
<dbReference type="STRING" id="1121877.FEAC_23350"/>
<dbReference type="EMBL" id="JXUW01000025">
    <property type="protein sequence ID" value="KJE75941.1"/>
    <property type="molecule type" value="Genomic_DNA"/>
</dbReference>
<feature type="region of interest" description="Disordered" evidence="1">
    <location>
        <begin position="1"/>
        <end position="38"/>
    </location>
</feature>
<dbReference type="Gene3D" id="3.30.70.1400">
    <property type="entry name" value="Aminomethyltransferase beta-barrel domains"/>
    <property type="match status" value="1"/>
</dbReference>
<dbReference type="RefSeq" id="WP_035390239.1">
    <property type="nucleotide sequence ID" value="NZ_JQKF01000021.1"/>
</dbReference>
<feature type="compositionally biased region" description="Polar residues" evidence="1">
    <location>
        <begin position="1"/>
        <end position="15"/>
    </location>
</feature>
<evidence type="ECO:0000256" key="1">
    <source>
        <dbReference type="SAM" id="MobiDB-lite"/>
    </source>
</evidence>
<name>A0A0D8FS33_9ACTN</name>
<comment type="caution">
    <text evidence="2">The sequence shown here is derived from an EMBL/GenBank/DDBJ whole genome shotgun (WGS) entry which is preliminary data.</text>
</comment>
<dbReference type="SUPFAM" id="SSF103025">
    <property type="entry name" value="Folate-binding domain"/>
    <property type="match status" value="1"/>
</dbReference>
<organism evidence="2 3">
    <name type="scientific">Ferrimicrobium acidiphilum DSM 19497</name>
    <dbReference type="NCBI Taxonomy" id="1121877"/>
    <lineage>
        <taxon>Bacteria</taxon>
        <taxon>Bacillati</taxon>
        <taxon>Actinomycetota</taxon>
        <taxon>Acidimicrobiia</taxon>
        <taxon>Acidimicrobiales</taxon>
        <taxon>Acidimicrobiaceae</taxon>
        <taxon>Ferrimicrobium</taxon>
    </lineage>
</organism>
<sequence>MQTSRTDQPASNSGGSVKEPTGAELPTATAAATAPDPESTLEVPLGSLAIEGPDAIRFIQGQVTNDLSQLTDKRQLLAAICTPDGKLVTIVSIQQVSADHLRLITYCEHLTLLSERLHRFRIRVKAEIHPEEVSWLVDADPRSNPLWPLDSRLLPTTDLGGPATLEHFTRSRLARLATHLPVDAPADLLVAGVPALVANGVSFTKGCYVGQELVARTDSRNAKPPISLFVCRFTPDSCEPFTSIASLPLNLSAESDSSAGEVRALLVEDASVVISGWVKRRFANHVGLLIDGLPEFAIPVALAP</sequence>
<dbReference type="PANTHER" id="PTHR22602">
    <property type="entry name" value="TRANSFERASE CAF17, MITOCHONDRIAL-RELATED"/>
    <property type="match status" value="1"/>
</dbReference>
<feature type="compositionally biased region" description="Low complexity" evidence="1">
    <location>
        <begin position="19"/>
        <end position="38"/>
    </location>
</feature>
<evidence type="ECO:0000313" key="2">
    <source>
        <dbReference type="EMBL" id="KJE75941.1"/>
    </source>
</evidence>
<dbReference type="PANTHER" id="PTHR22602:SF0">
    <property type="entry name" value="TRANSFERASE CAF17, MITOCHONDRIAL-RELATED"/>
    <property type="match status" value="1"/>
</dbReference>
<proteinExistence type="predicted"/>
<dbReference type="InterPro" id="IPR045179">
    <property type="entry name" value="YgfZ/GcvT"/>
</dbReference>
<dbReference type="eggNOG" id="COG0354">
    <property type="taxonomic scope" value="Bacteria"/>
</dbReference>
<dbReference type="GO" id="GO:0016226">
    <property type="term" value="P:iron-sulfur cluster assembly"/>
    <property type="evidence" value="ECO:0007669"/>
    <property type="project" value="TreeGrafter"/>
</dbReference>
<dbReference type="PATRIC" id="fig|1121877.4.peg.2598"/>
<dbReference type="InterPro" id="IPR017703">
    <property type="entry name" value="YgfZ/GCV_T_CS"/>
</dbReference>